<gene>
    <name evidence="7" type="ORF">PEBR_23344</name>
</gene>
<keyword evidence="2 6" id="KW-0812">Transmembrane</keyword>
<keyword evidence="4 6" id="KW-0472">Membrane</keyword>
<evidence type="ECO:0000256" key="6">
    <source>
        <dbReference type="SAM" id="Phobius"/>
    </source>
</evidence>
<dbReference type="InterPro" id="IPR018819">
    <property type="entry name" value="Nur1/Mug154"/>
</dbReference>
<evidence type="ECO:0000256" key="5">
    <source>
        <dbReference type="SAM" id="MobiDB-lite"/>
    </source>
</evidence>
<keyword evidence="3 6" id="KW-1133">Transmembrane helix</keyword>
<evidence type="ECO:0000256" key="4">
    <source>
        <dbReference type="ARBA" id="ARBA00023136"/>
    </source>
</evidence>
<feature type="transmembrane region" description="Helical" evidence="6">
    <location>
        <begin position="209"/>
        <end position="232"/>
    </location>
</feature>
<feature type="region of interest" description="Disordered" evidence="5">
    <location>
        <begin position="354"/>
        <end position="392"/>
    </location>
</feature>
<sequence>MPRLVRRQPLSERIQSYLNPWDFLLWLSESIDGYDWDQLEKEWGLTLGVTLNLIFLVARANSGSSGSEAIDDVFGDDDGLPWLSWFAWVVVHTLILISGANAFYTFYRKRYYRLFESPIDRAPATSSATRVRVDSSPMIASPLRYLANAMSSESAESRAHPDAHRDVWEVAMWDPLPICIRLFCLFSPGHVLVYYLFLPTQLSDPRPSVTIVTAIFLTVLLSVQMSFVSSYYKQQAKDSMLVHREVMKEYDTKFVHPRTQPLMRDVGTQFSEGTDLTPASEGLNKVETYTPTFIINREFKTSPNPNYVSHVDPEGFSPRHPVDSTPTSRSIFQTQPSLHTPVMSRDGSPLVRTVNTSMRQPQFRPSSSTAGDGGSLGVYSHANSPLRKSASTAFERRVQNNGDFFYKERGYKERGTSPLRKPSSPLKRSSLAGPMGSPAPGLRPSNLGTTNRRETGRF</sequence>
<dbReference type="Pfam" id="PF10332">
    <property type="entry name" value="DUF2418"/>
    <property type="match status" value="1"/>
</dbReference>
<feature type="compositionally biased region" description="Basic and acidic residues" evidence="5">
    <location>
        <begin position="405"/>
        <end position="415"/>
    </location>
</feature>
<feature type="transmembrane region" description="Helical" evidence="6">
    <location>
        <begin position="82"/>
        <end position="107"/>
    </location>
</feature>
<feature type="region of interest" description="Disordered" evidence="5">
    <location>
        <begin position="405"/>
        <end position="458"/>
    </location>
</feature>
<dbReference type="GO" id="GO:0007096">
    <property type="term" value="P:regulation of exit from mitosis"/>
    <property type="evidence" value="ECO:0007669"/>
    <property type="project" value="TreeGrafter"/>
</dbReference>
<evidence type="ECO:0000313" key="8">
    <source>
        <dbReference type="Proteomes" id="UP000190744"/>
    </source>
</evidence>
<reference evidence="8" key="1">
    <citation type="submission" date="2015-09" db="EMBL/GenBank/DDBJ databases">
        <authorList>
            <person name="Fill T.P."/>
            <person name="Baretta J.F."/>
            <person name="de Almeida L.G."/>
            <person name="Rocha M."/>
            <person name="de Souza D.H."/>
            <person name="Malavazi I."/>
            <person name="Cerdeira L.T."/>
            <person name="Hong H."/>
            <person name="Samborskyy M."/>
            <person name="de Vasconcelos A.T."/>
            <person name="Leadlay P."/>
            <person name="Rodrigues-Filho E."/>
        </authorList>
    </citation>
    <scope>NUCLEOTIDE SEQUENCE [LARGE SCALE GENOMIC DNA]</scope>
    <source>
        <strain evidence="8">LaBioMMi 136</strain>
    </source>
</reference>
<evidence type="ECO:0008006" key="9">
    <source>
        <dbReference type="Google" id="ProtNLM"/>
    </source>
</evidence>
<accession>A0A1S9RKC3</accession>
<evidence type="ECO:0000313" key="7">
    <source>
        <dbReference type="EMBL" id="OOQ85974.1"/>
    </source>
</evidence>
<protein>
    <recommendedName>
        <fullName evidence="9">Meiotically up-regulated gene 154 protein</fullName>
    </recommendedName>
</protein>
<comment type="subcellular location">
    <subcellularLocation>
        <location evidence="1">Endomembrane system</location>
        <topology evidence="1">Multi-pass membrane protein</topology>
    </subcellularLocation>
</comment>
<evidence type="ECO:0000256" key="1">
    <source>
        <dbReference type="ARBA" id="ARBA00004127"/>
    </source>
</evidence>
<proteinExistence type="predicted"/>
<name>A0A1S9RKC3_PENBI</name>
<comment type="caution">
    <text evidence="7">The sequence shown here is derived from an EMBL/GenBank/DDBJ whole genome shotgun (WGS) entry which is preliminary data.</text>
</comment>
<feature type="transmembrane region" description="Helical" evidence="6">
    <location>
        <begin position="43"/>
        <end position="62"/>
    </location>
</feature>
<dbReference type="PANTHER" id="PTHR28293">
    <property type="entry name" value="NUCLEAR RIM PROTEIN 1"/>
    <property type="match status" value="1"/>
</dbReference>
<dbReference type="PANTHER" id="PTHR28293:SF1">
    <property type="entry name" value="NUCLEAR RIM PROTEIN 1"/>
    <property type="match status" value="1"/>
</dbReference>
<dbReference type="GO" id="GO:0012505">
    <property type="term" value="C:endomembrane system"/>
    <property type="evidence" value="ECO:0007669"/>
    <property type="project" value="UniProtKB-SubCell"/>
</dbReference>
<dbReference type="Proteomes" id="UP000190744">
    <property type="component" value="Unassembled WGS sequence"/>
</dbReference>
<evidence type="ECO:0000256" key="2">
    <source>
        <dbReference type="ARBA" id="ARBA00022692"/>
    </source>
</evidence>
<organism evidence="7 8">
    <name type="scientific">Penicillium brasilianum</name>
    <dbReference type="NCBI Taxonomy" id="104259"/>
    <lineage>
        <taxon>Eukaryota</taxon>
        <taxon>Fungi</taxon>
        <taxon>Dikarya</taxon>
        <taxon>Ascomycota</taxon>
        <taxon>Pezizomycotina</taxon>
        <taxon>Eurotiomycetes</taxon>
        <taxon>Eurotiomycetidae</taxon>
        <taxon>Eurotiales</taxon>
        <taxon>Aspergillaceae</taxon>
        <taxon>Penicillium</taxon>
    </lineage>
</organism>
<evidence type="ECO:0000256" key="3">
    <source>
        <dbReference type="ARBA" id="ARBA00022989"/>
    </source>
</evidence>
<feature type="transmembrane region" description="Helical" evidence="6">
    <location>
        <begin position="178"/>
        <end position="197"/>
    </location>
</feature>
<dbReference type="GO" id="GO:0043007">
    <property type="term" value="P:maintenance of rDNA"/>
    <property type="evidence" value="ECO:0007669"/>
    <property type="project" value="TreeGrafter"/>
</dbReference>
<feature type="compositionally biased region" description="Polar residues" evidence="5">
    <location>
        <begin position="354"/>
        <end position="370"/>
    </location>
</feature>
<dbReference type="AlphaFoldDB" id="A0A1S9RKC3"/>
<dbReference type="EMBL" id="LJBN01000158">
    <property type="protein sequence ID" value="OOQ85974.1"/>
    <property type="molecule type" value="Genomic_DNA"/>
</dbReference>